<evidence type="ECO:0000256" key="3">
    <source>
        <dbReference type="ARBA" id="ARBA00022519"/>
    </source>
</evidence>
<dbReference type="GO" id="GO:0017003">
    <property type="term" value="P:protein-heme linkage"/>
    <property type="evidence" value="ECO:0007669"/>
    <property type="project" value="UniProtKB-UniRule"/>
</dbReference>
<organism evidence="15 17">
    <name type="scientific">Legionella jamestowniensis</name>
    <dbReference type="NCBI Taxonomy" id="455"/>
    <lineage>
        <taxon>Bacteria</taxon>
        <taxon>Pseudomonadati</taxon>
        <taxon>Pseudomonadota</taxon>
        <taxon>Gammaproteobacteria</taxon>
        <taxon>Legionellales</taxon>
        <taxon>Legionellaceae</taxon>
        <taxon>Legionella</taxon>
    </lineage>
</organism>
<dbReference type="OrthoDB" id="9793584at2"/>
<dbReference type="HAMAP" id="MF_01959">
    <property type="entry name" value="CcmE"/>
    <property type="match status" value="1"/>
</dbReference>
<sequence length="149" mass="16721">MNPVRRRKFTLVLFILSVLGIVTGLVLYTLRQNISLFYTPSQVAQGEAPKERLIRLGGMVVKNSILRQEKNLSVEFQLTDFNQVVTVRYRGILPDLFREGQGIVALGTLTDNHHFKAQEVLAKHDANYMPPEVKEALAKSGKLGEKKSG</sequence>
<keyword evidence="8 13" id="KW-0735">Signal-anchor</keyword>
<dbReference type="InterPro" id="IPR012340">
    <property type="entry name" value="NA-bd_OB-fold"/>
</dbReference>
<evidence type="ECO:0000313" key="15">
    <source>
        <dbReference type="EMBL" id="KTD06727.1"/>
    </source>
</evidence>
<dbReference type="Proteomes" id="UP000054715">
    <property type="component" value="Unassembled WGS sequence"/>
</dbReference>
<evidence type="ECO:0000256" key="8">
    <source>
        <dbReference type="ARBA" id="ARBA00022968"/>
    </source>
</evidence>
<dbReference type="Gene3D" id="2.40.50.140">
    <property type="entry name" value="Nucleic acid-binding proteins"/>
    <property type="match status" value="1"/>
</dbReference>
<comment type="function">
    <text evidence="12 13">Heme chaperone required for the biogenesis of c-type cytochromes. Transiently binds heme delivered by CcmC and transfers the heme to apo-cytochromes in a process facilitated by CcmF and CcmH.</text>
</comment>
<keyword evidence="9 13" id="KW-1133">Transmembrane helix</keyword>
<evidence type="ECO:0000256" key="11">
    <source>
        <dbReference type="ARBA" id="ARBA00023136"/>
    </source>
</evidence>
<evidence type="ECO:0000256" key="5">
    <source>
        <dbReference type="ARBA" id="ARBA00022692"/>
    </source>
</evidence>
<reference evidence="15 17" key="1">
    <citation type="submission" date="2015-11" db="EMBL/GenBank/DDBJ databases">
        <title>Genomic analysis of 38 Legionella species identifies large and diverse effector repertoires.</title>
        <authorList>
            <person name="Burstein D."/>
            <person name="Amaro F."/>
            <person name="Zusman T."/>
            <person name="Lifshitz Z."/>
            <person name="Cohen O."/>
            <person name="Gilbert J.A."/>
            <person name="Pupko T."/>
            <person name="Shuman H.A."/>
            <person name="Segal G."/>
        </authorList>
    </citation>
    <scope>NUCLEOTIDE SEQUENCE [LARGE SCALE GENOMIC DNA]</scope>
    <source>
        <strain evidence="15 17">JA-26-G1-E2</strain>
    </source>
</reference>
<keyword evidence="18" id="KW-1185">Reference proteome</keyword>
<evidence type="ECO:0000256" key="9">
    <source>
        <dbReference type="ARBA" id="ARBA00022989"/>
    </source>
</evidence>
<evidence type="ECO:0000256" key="13">
    <source>
        <dbReference type="HAMAP-Rule" id="MF_01959"/>
    </source>
</evidence>
<dbReference type="SUPFAM" id="SSF82093">
    <property type="entry name" value="Heme chaperone CcmE"/>
    <property type="match status" value="1"/>
</dbReference>
<dbReference type="STRING" id="455.Ljam_0922"/>
<dbReference type="FunFam" id="2.40.50.140:FF:000104">
    <property type="entry name" value="Cytochrome c-type biogenesis protein CcmE"/>
    <property type="match status" value="1"/>
</dbReference>
<evidence type="ECO:0000256" key="4">
    <source>
        <dbReference type="ARBA" id="ARBA00022617"/>
    </source>
</evidence>
<evidence type="ECO:0000256" key="7">
    <source>
        <dbReference type="ARBA" id="ARBA00022748"/>
    </source>
</evidence>
<keyword evidence="3" id="KW-0997">Cell inner membrane</keyword>
<evidence type="ECO:0000313" key="17">
    <source>
        <dbReference type="Proteomes" id="UP000054715"/>
    </source>
</evidence>
<dbReference type="InterPro" id="IPR004329">
    <property type="entry name" value="CcmE"/>
</dbReference>
<comment type="caution">
    <text evidence="15">The sequence shown here is derived from an EMBL/GenBank/DDBJ whole genome shotgun (WGS) entry which is preliminary data.</text>
</comment>
<dbReference type="GO" id="GO:0005886">
    <property type="term" value="C:plasma membrane"/>
    <property type="evidence" value="ECO:0007669"/>
    <property type="project" value="UniProtKB-SubCell"/>
</dbReference>
<accession>A0A0W0UGC9</accession>
<evidence type="ECO:0000313" key="16">
    <source>
        <dbReference type="EMBL" id="OCH97394.1"/>
    </source>
</evidence>
<keyword evidence="2 13" id="KW-1003">Cell membrane</keyword>
<evidence type="ECO:0000256" key="14">
    <source>
        <dbReference type="PIRSR" id="PIRSR604329-50"/>
    </source>
</evidence>
<evidence type="ECO:0000313" key="18">
    <source>
        <dbReference type="Proteomes" id="UP000093336"/>
    </source>
</evidence>
<dbReference type="GO" id="GO:0020037">
    <property type="term" value="F:heme binding"/>
    <property type="evidence" value="ECO:0007669"/>
    <property type="project" value="InterPro"/>
</dbReference>
<feature type="binding site" description="covalent" evidence="13 14">
    <location>
        <position position="124"/>
    </location>
    <ligand>
        <name>heme</name>
        <dbReference type="ChEBI" id="CHEBI:30413"/>
    </ligand>
</feature>
<dbReference type="PATRIC" id="fig|455.5.peg.979"/>
<dbReference type="PANTHER" id="PTHR34128:SF2">
    <property type="entry name" value="CYTOCHROME C-TYPE BIOGENESIS PROTEIN CCME HOMOLOG, MITOCHONDRIAL"/>
    <property type="match status" value="1"/>
</dbReference>
<dbReference type="NCBIfam" id="NF009731">
    <property type="entry name" value="PRK13254.1-5"/>
    <property type="match status" value="1"/>
</dbReference>
<dbReference type="GO" id="GO:0017004">
    <property type="term" value="P:cytochrome complex assembly"/>
    <property type="evidence" value="ECO:0007669"/>
    <property type="project" value="UniProtKB-KW"/>
</dbReference>
<protein>
    <recommendedName>
        <fullName evidence="13">Cytochrome c-type biogenesis protein CcmE</fullName>
    </recommendedName>
    <alternativeName>
        <fullName evidence="13">Cytochrome c maturation protein E</fullName>
    </alternativeName>
    <alternativeName>
        <fullName evidence="13">Heme chaperone CcmE</fullName>
    </alternativeName>
</protein>
<dbReference type="AlphaFoldDB" id="A0A0W0UGC9"/>
<evidence type="ECO:0000256" key="12">
    <source>
        <dbReference type="ARBA" id="ARBA00056663"/>
    </source>
</evidence>
<keyword evidence="10 13" id="KW-0408">Iron</keyword>
<dbReference type="InterPro" id="IPR036127">
    <property type="entry name" value="CcmE-like_sf"/>
</dbReference>
<dbReference type="Proteomes" id="UP000093336">
    <property type="component" value="Unassembled WGS sequence"/>
</dbReference>
<dbReference type="NCBIfam" id="NF009729">
    <property type="entry name" value="PRK13254.1-3"/>
    <property type="match status" value="1"/>
</dbReference>
<feature type="binding site" description="axial binding residue" evidence="13 14">
    <location>
        <position position="128"/>
    </location>
    <ligand>
        <name>heme</name>
        <dbReference type="ChEBI" id="CHEBI:30413"/>
    </ligand>
    <ligandPart>
        <name>Fe</name>
        <dbReference type="ChEBI" id="CHEBI:18248"/>
    </ligandPart>
</feature>
<evidence type="ECO:0000256" key="10">
    <source>
        <dbReference type="ARBA" id="ARBA00023004"/>
    </source>
</evidence>
<dbReference type="PANTHER" id="PTHR34128">
    <property type="entry name" value="CYTOCHROME C-TYPE BIOGENESIS PROTEIN CCME HOMOLOG, MITOCHONDRIAL"/>
    <property type="match status" value="1"/>
</dbReference>
<dbReference type="Pfam" id="PF03100">
    <property type="entry name" value="CcmE"/>
    <property type="match status" value="1"/>
</dbReference>
<keyword evidence="6 13" id="KW-0479">Metal-binding</keyword>
<dbReference type="GO" id="GO:0046872">
    <property type="term" value="F:metal ion binding"/>
    <property type="evidence" value="ECO:0007669"/>
    <property type="project" value="UniProtKB-KW"/>
</dbReference>
<comment type="similarity">
    <text evidence="13">Belongs to the CcmE/CycJ family.</text>
</comment>
<reference evidence="16 18" key="2">
    <citation type="submission" date="2016-05" db="EMBL/GenBank/DDBJ databases">
        <authorList>
            <person name="Prochazka B."/>
            <person name="Indra A."/>
            <person name="Hasenberger P."/>
            <person name="Blaschitz M."/>
            <person name="Wagner L."/>
            <person name="Wewalka G."/>
            <person name="Sorschag S."/>
            <person name="Schmid D."/>
            <person name="Ruppitsch W."/>
        </authorList>
    </citation>
    <scope>NUCLEOTIDE SEQUENCE [LARGE SCALE GENOMIC DNA]</scope>
    <source>
        <strain evidence="16 18">974010_12</strain>
    </source>
</reference>
<dbReference type="EMBL" id="LNYG01000013">
    <property type="protein sequence ID" value="KTD06727.1"/>
    <property type="molecule type" value="Genomic_DNA"/>
</dbReference>
<name>A0A0W0UGC9_9GAMM</name>
<keyword evidence="5 13" id="KW-0812">Transmembrane</keyword>
<evidence type="ECO:0000256" key="2">
    <source>
        <dbReference type="ARBA" id="ARBA00022475"/>
    </source>
</evidence>
<gene>
    <name evidence="13 15" type="primary">ccmE</name>
    <name evidence="13" type="synonym">cycJ</name>
    <name evidence="16" type="ORF">A8135_14595</name>
    <name evidence="15" type="ORF">Ljam_0922</name>
</gene>
<keyword evidence="11 13" id="KW-0472">Membrane</keyword>
<keyword evidence="7 13" id="KW-0201">Cytochrome c-type biogenesis</keyword>
<evidence type="ECO:0000256" key="6">
    <source>
        <dbReference type="ARBA" id="ARBA00022723"/>
    </source>
</evidence>
<dbReference type="EMBL" id="LYOZ01000039">
    <property type="protein sequence ID" value="OCH97394.1"/>
    <property type="molecule type" value="Genomic_DNA"/>
</dbReference>
<comment type="subcellular location">
    <subcellularLocation>
        <location evidence="1">Cell inner membrane</location>
    </subcellularLocation>
    <subcellularLocation>
        <location evidence="13">Cell membrane</location>
        <topology evidence="13">Single-pass type II membrane protein</topology>
    </subcellularLocation>
</comment>
<dbReference type="NCBIfam" id="NF009727">
    <property type="entry name" value="PRK13254.1-1"/>
    <property type="match status" value="1"/>
</dbReference>
<feature type="topological domain" description="Cytoplasmic" evidence="13">
    <location>
        <begin position="1"/>
        <end position="8"/>
    </location>
</feature>
<proteinExistence type="inferred from homology"/>
<feature type="topological domain" description="Extracellular" evidence="13">
    <location>
        <begin position="30"/>
        <end position="149"/>
    </location>
</feature>
<dbReference type="RefSeq" id="WP_058448967.1">
    <property type="nucleotide sequence ID" value="NZ_CAAAJF010000012.1"/>
</dbReference>
<keyword evidence="4 13" id="KW-0349">Heme</keyword>
<evidence type="ECO:0000256" key="1">
    <source>
        <dbReference type="ARBA" id="ARBA00004533"/>
    </source>
</evidence>